<dbReference type="AlphaFoldDB" id="A0A6J7HCZ6"/>
<reference evidence="1" key="1">
    <citation type="submission" date="2020-05" db="EMBL/GenBank/DDBJ databases">
        <authorList>
            <person name="Chiriac C."/>
            <person name="Salcher M."/>
            <person name="Ghai R."/>
            <person name="Kavagutti S V."/>
        </authorList>
    </citation>
    <scope>NUCLEOTIDE SEQUENCE</scope>
</reference>
<sequence>MEKLGLISGPKALDSPVRISRRAIVAGLALSPFALIACGVSGGQGSTSGATSSPPTDSPAPDEAIRATCATAEADLIALYDATLATFPDTAGLSTIRDEHAAHLDAFGVSGNPAATPIVAKSQSQALKDLQKAEQAAAEARTTDCVAVGDAALARLIALIAASEAAHAVALGGGA</sequence>
<dbReference type="EMBL" id="CAFBMR010000048">
    <property type="protein sequence ID" value="CAB4917514.1"/>
    <property type="molecule type" value="Genomic_DNA"/>
</dbReference>
<proteinExistence type="predicted"/>
<name>A0A6J7HCZ6_9ZZZZ</name>
<organism evidence="1">
    <name type="scientific">freshwater metagenome</name>
    <dbReference type="NCBI Taxonomy" id="449393"/>
    <lineage>
        <taxon>unclassified sequences</taxon>
        <taxon>metagenomes</taxon>
        <taxon>ecological metagenomes</taxon>
    </lineage>
</organism>
<accession>A0A6J7HCZ6</accession>
<evidence type="ECO:0000313" key="1">
    <source>
        <dbReference type="EMBL" id="CAB4917514.1"/>
    </source>
</evidence>
<protein>
    <submittedName>
        <fullName evidence="1">Unannotated protein</fullName>
    </submittedName>
</protein>
<gene>
    <name evidence="1" type="ORF">UFOPK3610_01212</name>
</gene>